<proteinExistence type="predicted"/>
<evidence type="ECO:0000313" key="2">
    <source>
        <dbReference type="Proteomes" id="UP000829447"/>
    </source>
</evidence>
<comment type="caution">
    <text evidence="1">The sequence shown here is derived from an EMBL/GenBank/DDBJ whole genome shotgun (WGS) entry which is preliminary data.</text>
</comment>
<gene>
    <name evidence="1" type="ORF">PGIGA_G00080680</name>
</gene>
<accession>A0ACC5X9U6</accession>
<organism evidence="1 2">
    <name type="scientific">Pangasianodon gigas</name>
    <name type="common">Mekong giant catfish</name>
    <name type="synonym">Pangasius gigas</name>
    <dbReference type="NCBI Taxonomy" id="30993"/>
    <lineage>
        <taxon>Eukaryota</taxon>
        <taxon>Metazoa</taxon>
        <taxon>Chordata</taxon>
        <taxon>Craniata</taxon>
        <taxon>Vertebrata</taxon>
        <taxon>Euteleostomi</taxon>
        <taxon>Actinopterygii</taxon>
        <taxon>Neopterygii</taxon>
        <taxon>Teleostei</taxon>
        <taxon>Ostariophysi</taxon>
        <taxon>Siluriformes</taxon>
        <taxon>Pangasiidae</taxon>
        <taxon>Pangasianodon</taxon>
    </lineage>
</organism>
<dbReference type="EMBL" id="CM040470">
    <property type="protein sequence ID" value="MCI4388016.1"/>
    <property type="molecule type" value="Genomic_DNA"/>
</dbReference>
<dbReference type="Proteomes" id="UP000829447">
    <property type="component" value="Linkage Group LG17"/>
</dbReference>
<sequence length="551" mass="61754">MWEDLKVETMKSAISLPLHQHASRGNSALLSPSATPTLHSSSTLPNSHTHTHTSFRSTDSTSSDSVVAALDQRRCLYILSLHHCAQELELSFLRQDGNKITAAVYSLVKGGQKGEGKQLEGRRNDRREMKRRCALKMREAAPLSCMLLLLLLARCVNAACPSVCSCSESDREVDCSWRGLRTLPSGFQLNIHSLNLSHNRLADLDHVLAPYTHLRTLDVSHNRLSRMPALLPRSLWEIYASGNRIRLLEKNDTAYHWNLRLLDLSANRLERVVFINNTLPSLKALNLSCNKFWTVPTNMPRNLEMVDLSHNTLVQILPGSLDRLPRLSHFYLHANRFSTVCEGAFEKLHGLRLITLGDNPWACEDDFNIKYLLDWARHTSASVLGCLCHTGSICGDAQLARVTSGWYFASYTLAPHGRVGWEFNRLLSGVTIHYRSEEVLTGTQYTRKAPKHSSHPDNNEESFGHGFLLTSTESLSATSLHIPTDMPVTEDLLTTGGVSTSSTRRTTTLRTRSVRRTNQKLGRNASPQNIARSMFTVSLSVLFLIITDHVM</sequence>
<name>A0ACC5X9U6_PANGG</name>
<reference evidence="1 2" key="1">
    <citation type="journal article" date="2022" name="bioRxiv">
        <title>An ancient truncated duplication of the anti-Mullerian hormone receptor type 2 gene is a potential conserved master sex determinant in the Pangasiidae catfish family.</title>
        <authorList>
            <person name="Wen M."/>
            <person name="Pan Q."/>
            <person name="Jouanno E."/>
            <person name="Montfort J."/>
            <person name="Zahm M."/>
            <person name="Cabau C."/>
            <person name="Klopp C."/>
            <person name="Iampietro C."/>
            <person name="Roques C."/>
            <person name="Bouchez O."/>
            <person name="Castinel A."/>
            <person name="Donnadieu C."/>
            <person name="Parrinello H."/>
            <person name="Poncet C."/>
            <person name="Belmonte E."/>
            <person name="Gautier V."/>
            <person name="Avarre J.-C."/>
            <person name="Dugue R."/>
            <person name="Gustiano R."/>
            <person name="Ha T.T.T."/>
            <person name="Campet M."/>
            <person name="Sriphairoj K."/>
            <person name="Ribolli J."/>
            <person name="de Almeida F.L."/>
            <person name="Desvignes T."/>
            <person name="Postlethwait J.H."/>
            <person name="Bucao C.F."/>
            <person name="Robinson-Rechavi M."/>
            <person name="Bobe J."/>
            <person name="Herpin A."/>
            <person name="Guiguen Y."/>
        </authorList>
    </citation>
    <scope>NUCLEOTIDE SEQUENCE [LARGE SCALE GENOMIC DNA]</scope>
    <source>
        <strain evidence="1">YG-Dec2019</strain>
    </source>
</reference>
<keyword evidence="2" id="KW-1185">Reference proteome</keyword>
<evidence type="ECO:0000313" key="1">
    <source>
        <dbReference type="EMBL" id="MCI4388016.1"/>
    </source>
</evidence>
<protein>
    <submittedName>
        <fullName evidence="1">Uncharacterized protein</fullName>
    </submittedName>
</protein>